<proteinExistence type="inferred from homology"/>
<keyword evidence="9" id="KW-0406">Ion transport</keyword>
<keyword evidence="3 14" id="KW-0813">Transport</keyword>
<keyword evidence="7" id="KW-0732">Signal</keyword>
<dbReference type="AlphaFoldDB" id="V2WAL4"/>
<protein>
    <recommendedName>
        <fullName evidence="21">TonB-dependent siderophore receptor</fullName>
    </recommendedName>
</protein>
<evidence type="ECO:0000256" key="14">
    <source>
        <dbReference type="PROSITE-ProRule" id="PRU01360"/>
    </source>
</evidence>
<dbReference type="SUPFAM" id="SSF56935">
    <property type="entry name" value="Porins"/>
    <property type="match status" value="1"/>
</dbReference>
<keyword evidence="13 14" id="KW-0998">Cell outer membrane</keyword>
<evidence type="ECO:0000313" key="20">
    <source>
        <dbReference type="Proteomes" id="UP000017404"/>
    </source>
</evidence>
<feature type="domain" description="TonB-dependent receptor-like beta-barrel" evidence="17">
    <location>
        <begin position="265"/>
        <end position="728"/>
    </location>
</feature>
<keyword evidence="8" id="KW-0408">Iron</keyword>
<dbReference type="PANTHER" id="PTHR32552">
    <property type="entry name" value="FERRICHROME IRON RECEPTOR-RELATED"/>
    <property type="match status" value="1"/>
</dbReference>
<dbReference type="InterPro" id="IPR012910">
    <property type="entry name" value="Plug_dom"/>
</dbReference>
<keyword evidence="6 14" id="KW-0812">Transmembrane</keyword>
<dbReference type="PROSITE" id="PS52016">
    <property type="entry name" value="TONB_DEPENDENT_REC_3"/>
    <property type="match status" value="1"/>
</dbReference>
<dbReference type="Pfam" id="PF00593">
    <property type="entry name" value="TonB_dep_Rec_b-barrel"/>
    <property type="match status" value="1"/>
</dbReference>
<dbReference type="GO" id="GO:0009279">
    <property type="term" value="C:cell outer membrane"/>
    <property type="evidence" value="ECO:0007669"/>
    <property type="project" value="UniProtKB-SubCell"/>
</dbReference>
<dbReference type="Pfam" id="PF07715">
    <property type="entry name" value="Plug"/>
    <property type="match status" value="1"/>
</dbReference>
<dbReference type="InterPro" id="IPR010917">
    <property type="entry name" value="TonB_rcpt_CS"/>
</dbReference>
<keyword evidence="11 14" id="KW-0472">Membrane</keyword>
<evidence type="ECO:0000259" key="18">
    <source>
        <dbReference type="Pfam" id="PF07715"/>
    </source>
</evidence>
<dbReference type="STRING" id="202955.GCA_000759995_02506"/>
<feature type="short sequence motif" description="TonB C-terminal box" evidence="15">
    <location>
        <begin position="742"/>
        <end position="759"/>
    </location>
</feature>
<evidence type="ECO:0000256" key="2">
    <source>
        <dbReference type="ARBA" id="ARBA00009810"/>
    </source>
</evidence>
<dbReference type="InterPro" id="IPR000531">
    <property type="entry name" value="Beta-barrel_TonB"/>
</dbReference>
<dbReference type="PATRIC" id="fig|1120928.5.peg.546"/>
<evidence type="ECO:0000256" key="7">
    <source>
        <dbReference type="ARBA" id="ARBA00022729"/>
    </source>
</evidence>
<evidence type="ECO:0000256" key="3">
    <source>
        <dbReference type="ARBA" id="ARBA00022448"/>
    </source>
</evidence>
<evidence type="ECO:0000256" key="15">
    <source>
        <dbReference type="PROSITE-ProRule" id="PRU10144"/>
    </source>
</evidence>
<evidence type="ECO:0000256" key="12">
    <source>
        <dbReference type="ARBA" id="ARBA00023170"/>
    </source>
</evidence>
<dbReference type="GO" id="GO:0015344">
    <property type="term" value="F:siderophore uptake transmembrane transporter activity"/>
    <property type="evidence" value="ECO:0007669"/>
    <property type="project" value="TreeGrafter"/>
</dbReference>
<dbReference type="CDD" id="cd01347">
    <property type="entry name" value="ligand_gated_channel"/>
    <property type="match status" value="1"/>
</dbReference>
<name>V2WAL4_9GAMM</name>
<evidence type="ECO:0000259" key="17">
    <source>
        <dbReference type="Pfam" id="PF00593"/>
    </source>
</evidence>
<reference evidence="19 20" key="1">
    <citation type="submission" date="2013-10" db="EMBL/GenBank/DDBJ databases">
        <title>The Genome Sequence of Acinetobacter tjernbergiae CIP107465.</title>
        <authorList>
            <consortium name="The Broad Institute Genomics Platform"/>
            <consortium name="The Broad Institute Genome Sequencing Center for Infectious Disease"/>
            <person name="Cerqueira G."/>
            <person name="Feldgarden M."/>
            <person name="Courvalin P."/>
            <person name="Grillot-Courvalin C."/>
            <person name="Clermont D."/>
            <person name="Rocha E."/>
            <person name="Yoon E.-J."/>
            <person name="Nemec A."/>
            <person name="Young S.K."/>
            <person name="Zeng Q."/>
            <person name="Gargeya S."/>
            <person name="Fitzgerald M."/>
            <person name="Abouelleil A."/>
            <person name="Alvarado L."/>
            <person name="Berlin A.M."/>
            <person name="Chapman S.B."/>
            <person name="Gainer-Dewar J."/>
            <person name="Goldberg J."/>
            <person name="Gnerre S."/>
            <person name="Griggs A."/>
            <person name="Gujja S."/>
            <person name="Hansen M."/>
            <person name="Howarth C."/>
            <person name="Imamovic A."/>
            <person name="Ireland A."/>
            <person name="Larimer J."/>
            <person name="McCowan C."/>
            <person name="Murphy C."/>
            <person name="Pearson M."/>
            <person name="Poon T.W."/>
            <person name="Priest M."/>
            <person name="Roberts A."/>
            <person name="Saif S."/>
            <person name="Shea T."/>
            <person name="Sykes S."/>
            <person name="Wortman J."/>
            <person name="Nusbaum C."/>
            <person name="Birren B."/>
        </authorList>
    </citation>
    <scope>NUCLEOTIDE SEQUENCE [LARGE SCALE GENOMIC DNA]</scope>
    <source>
        <strain evidence="19 20">CIP 107465</strain>
    </source>
</reference>
<evidence type="ECO:0000256" key="1">
    <source>
        <dbReference type="ARBA" id="ARBA00004571"/>
    </source>
</evidence>
<comment type="similarity">
    <text evidence="2 14 16">Belongs to the TonB-dependent receptor family.</text>
</comment>
<comment type="subcellular location">
    <subcellularLocation>
        <location evidence="1 14">Cell outer membrane</location>
        <topology evidence="1 14">Multi-pass membrane protein</topology>
    </subcellularLocation>
</comment>
<dbReference type="InterPro" id="IPR036942">
    <property type="entry name" value="Beta-barrel_TonB_sf"/>
</dbReference>
<dbReference type="PROSITE" id="PS01156">
    <property type="entry name" value="TONB_DEPENDENT_REC_2"/>
    <property type="match status" value="1"/>
</dbReference>
<evidence type="ECO:0000313" key="19">
    <source>
        <dbReference type="EMBL" id="ESK57059.1"/>
    </source>
</evidence>
<dbReference type="GO" id="GO:0038023">
    <property type="term" value="F:signaling receptor activity"/>
    <property type="evidence" value="ECO:0007669"/>
    <property type="project" value="InterPro"/>
</dbReference>
<evidence type="ECO:0000256" key="4">
    <source>
        <dbReference type="ARBA" id="ARBA00022452"/>
    </source>
</evidence>
<dbReference type="PANTHER" id="PTHR32552:SF74">
    <property type="entry name" value="HYDROXAMATE SIDEROPHORE RECEPTOR FHUE"/>
    <property type="match status" value="1"/>
</dbReference>
<evidence type="ECO:0000256" key="6">
    <source>
        <dbReference type="ARBA" id="ARBA00022692"/>
    </source>
</evidence>
<keyword evidence="20" id="KW-1185">Reference proteome</keyword>
<keyword evidence="4 14" id="KW-1134">Transmembrane beta strand</keyword>
<dbReference type="Gene3D" id="2.170.130.10">
    <property type="entry name" value="TonB-dependent receptor, plug domain"/>
    <property type="match status" value="1"/>
</dbReference>
<keyword evidence="10 16" id="KW-0798">TonB box</keyword>
<evidence type="ECO:0000256" key="16">
    <source>
        <dbReference type="RuleBase" id="RU003357"/>
    </source>
</evidence>
<gene>
    <name evidence="19" type="ORF">F990_00533</name>
</gene>
<keyword evidence="12" id="KW-0675">Receptor</keyword>
<evidence type="ECO:0000256" key="9">
    <source>
        <dbReference type="ARBA" id="ARBA00023065"/>
    </source>
</evidence>
<dbReference type="Gene3D" id="2.40.170.20">
    <property type="entry name" value="TonB-dependent receptor, beta-barrel domain"/>
    <property type="match status" value="1"/>
</dbReference>
<dbReference type="InterPro" id="IPR010105">
    <property type="entry name" value="TonB_sidphr_rcpt"/>
</dbReference>
<dbReference type="eggNOG" id="COG4773">
    <property type="taxonomic scope" value="Bacteria"/>
</dbReference>
<accession>V2WAL4</accession>
<dbReference type="FunFam" id="2.170.130.10:FF:000010">
    <property type="entry name" value="Ferripyoverdine receptor"/>
    <property type="match status" value="1"/>
</dbReference>
<feature type="domain" description="TonB-dependent receptor plug" evidence="18">
    <location>
        <begin position="83"/>
        <end position="175"/>
    </location>
</feature>
<sequence length="759" mass="83413">MQCHVMKIQRTQTVLNIAIKSIFIYGAISHSAFAQEENLHEVSKSSVLPTITITADAEDGKTEGSESYQAKSSRTSSKLKLSLKETPQSVSVITREQIEQRNLNIIDDVLAATPGVTVTKNDSERSNYSARGYGITSRQIDGMPIGDNSPRVDSFFFDRIEVVKGATGLTGATGNPSATINMIRKRPAKELSGSVATSFSRWDTIRNEADISIPLTADGRVRSRVMAARREGDSYMDYYSLETLAAMAMVEADITDKLTGSIGFQYQDNQPRGSTWGTVPYWNQDGSLANLPRNFSLANRWNTISQSDKTAFADLTYKLDNDWIIKAAGSYSLSKSFWLMSYGGSGFPNQNDGTGVGVWSTSYPTSESKKTSLELYASGPFQLFNREHELVIGGNGFSRSTDSPTGVIDGIASNQLTCTKKVNGVTVPSNNLGDTCVINDWRTWDGNATIKPNYIVSPSTKDAEQRNYGIYSTLKLNVTDDLKLIVGGRYSDYKATNGTKSDVKTDAFTPYFGATYDINKVFTAYASYTDIFNPSSNKDRNNSFLDPETGKSYEAGIKASLLDDQLLATAAAFWSKKENVAIKDDDAIKAGLKTDDGGDPMIASGEGLKIEGFEIEAIGRITPTWNITAGYTYVNSISSELVKASTTLPQNLVKVYTSFKLPEQLWDGANKLNFGFGVNWQSEVNSKSTSAPKNSDGYVRQDSYFLASANMGYTFNESFSANLQVNNLFDEKYYQQVGFYNGVYWGEPRNVTLSLRAKF</sequence>
<evidence type="ECO:0000256" key="13">
    <source>
        <dbReference type="ARBA" id="ARBA00023237"/>
    </source>
</evidence>
<evidence type="ECO:0008006" key="21">
    <source>
        <dbReference type="Google" id="ProtNLM"/>
    </source>
</evidence>
<keyword evidence="5" id="KW-0410">Iron transport</keyword>
<dbReference type="NCBIfam" id="TIGR01783">
    <property type="entry name" value="TonB-siderophor"/>
    <property type="match status" value="1"/>
</dbReference>
<organism evidence="19 20">
    <name type="scientific">Acinetobacter tjernbergiae DSM 14971 = CIP 107465</name>
    <dbReference type="NCBI Taxonomy" id="1120928"/>
    <lineage>
        <taxon>Bacteria</taxon>
        <taxon>Pseudomonadati</taxon>
        <taxon>Pseudomonadota</taxon>
        <taxon>Gammaproteobacteria</taxon>
        <taxon>Moraxellales</taxon>
        <taxon>Moraxellaceae</taxon>
        <taxon>Acinetobacter</taxon>
    </lineage>
</organism>
<dbReference type="Proteomes" id="UP000017404">
    <property type="component" value="Unassembled WGS sequence"/>
</dbReference>
<dbReference type="GO" id="GO:0015891">
    <property type="term" value="P:siderophore transport"/>
    <property type="evidence" value="ECO:0007669"/>
    <property type="project" value="InterPro"/>
</dbReference>
<dbReference type="EMBL" id="AYEV01000004">
    <property type="protein sequence ID" value="ESK57059.1"/>
    <property type="molecule type" value="Genomic_DNA"/>
</dbReference>
<dbReference type="InterPro" id="IPR039426">
    <property type="entry name" value="TonB-dep_rcpt-like"/>
</dbReference>
<evidence type="ECO:0000256" key="10">
    <source>
        <dbReference type="ARBA" id="ARBA00023077"/>
    </source>
</evidence>
<evidence type="ECO:0000256" key="5">
    <source>
        <dbReference type="ARBA" id="ARBA00022496"/>
    </source>
</evidence>
<comment type="caution">
    <text evidence="19">The sequence shown here is derived from an EMBL/GenBank/DDBJ whole genome shotgun (WGS) entry which is preliminary data.</text>
</comment>
<dbReference type="InterPro" id="IPR037066">
    <property type="entry name" value="Plug_dom_sf"/>
</dbReference>
<evidence type="ECO:0000256" key="8">
    <source>
        <dbReference type="ARBA" id="ARBA00023004"/>
    </source>
</evidence>
<evidence type="ECO:0000256" key="11">
    <source>
        <dbReference type="ARBA" id="ARBA00023136"/>
    </source>
</evidence>